<dbReference type="SUPFAM" id="SSF52540">
    <property type="entry name" value="P-loop containing nucleoside triphosphate hydrolases"/>
    <property type="match status" value="1"/>
</dbReference>
<keyword evidence="6 13" id="KW-0067">ATP-binding</keyword>
<comment type="subcellular location">
    <subcellularLocation>
        <location evidence="1">Membrane</location>
        <topology evidence="1">Multi-pass membrane protein</topology>
    </subcellularLocation>
</comment>
<reference evidence="13 14" key="1">
    <citation type="journal article" date="2004" name="Nature">
        <title>Genome sequence of the ultrasmall unicellular red alga Cyanidioschyzon merolae 10D.</title>
        <authorList>
            <person name="Matsuzaki M."/>
            <person name="Misumi O."/>
            <person name="Shin-i T."/>
            <person name="Maruyama S."/>
            <person name="Takahara M."/>
            <person name="Miyagishima S."/>
            <person name="Mori T."/>
            <person name="Nishida K."/>
            <person name="Yagisawa F."/>
            <person name="Nishida K."/>
            <person name="Yoshida Y."/>
            <person name="Nishimura Y."/>
            <person name="Nakao S."/>
            <person name="Kobayashi T."/>
            <person name="Momoyama Y."/>
            <person name="Higashiyama T."/>
            <person name="Minoda A."/>
            <person name="Sano M."/>
            <person name="Nomoto H."/>
            <person name="Oishi K."/>
            <person name="Hayashi H."/>
            <person name="Ohta F."/>
            <person name="Nishizaka S."/>
            <person name="Haga S."/>
            <person name="Miura S."/>
            <person name="Morishita T."/>
            <person name="Kabeya Y."/>
            <person name="Terasawa K."/>
            <person name="Suzuki Y."/>
            <person name="Ishii Y."/>
            <person name="Asakawa S."/>
            <person name="Takano H."/>
            <person name="Ohta N."/>
            <person name="Kuroiwa H."/>
            <person name="Tanaka K."/>
            <person name="Shimizu N."/>
            <person name="Sugano S."/>
            <person name="Sato N."/>
            <person name="Nozaki H."/>
            <person name="Ogasawara N."/>
            <person name="Kohara Y."/>
            <person name="Kuroiwa T."/>
        </authorList>
    </citation>
    <scope>NUCLEOTIDE SEQUENCE [LARGE SCALE GENOMIC DNA]</scope>
    <source>
        <strain evidence="13 14">10D</strain>
    </source>
</reference>
<evidence type="ECO:0000313" key="14">
    <source>
        <dbReference type="Proteomes" id="UP000007014"/>
    </source>
</evidence>
<dbReference type="AlphaFoldDB" id="M1VEA4"/>
<sequence length="749" mass="83456">MAFVFAVPRVTLHRTSLPRRFPGCAPRAKCTPYQQLLRKPTKEPLARSWRCSAANASKPPTGSPEVFEKLFVPVHDIDECCIDRRLLEPYSLQKQSAFDAEYRTAEELSLPGAQSTFRVFLRYLQALFRHEPDLPRRFMIALVLMVLSKVLLVCVPFLFKRGIDALSSGAATGERWALIAIILFCMHGMLRTLGNVLHELRSIVFIRAAQRIGRQISRATFKHLLELDHSFLLTAKVGQVTAIVNRGTRSVMTLFRALFLSFLPSMFELLLVCVIMATRLSWSMSAATLAFFVFYVLFTLRVNRSFIPIRRRLNDLDNEANAKATDSLMNFDTVKYFDRANFETVRFDKVLAAYEECAVRNEGMYALLNAGQATIFNVAYAMINAFGAWGVVQQALTVGDLVMAGSLFQQLSVPLQFLGWQTRELKAALVDLENLFDLLRRRPTVCDAADAVELELRQGGEIRFERVSFAYPEPVTGQLRPVLSDISFRVPPGKKTAIVGGSGGGKSTILRLLYRLYDATEGNILIDGQSIRNIRQSSLRAAIGFIPQEAALFNDTIFYNIAYGNVTASKTEVEEAARLAKIDETIRAMPDQYDTLVGERGIRLSGGEKQRVAIARAILRNPRILCLDEATSALDSKTEREITAALDELGQNRTVLVVAHRLATIVNADEILVLHQGRIVERGTHTALLALNGHYADMWRRQTEHALDDQDAPTNGSVFAHPAPATPGFVSAFAVDAEEVDAVLDGQHA</sequence>
<evidence type="ECO:0000256" key="7">
    <source>
        <dbReference type="ARBA" id="ARBA00022989"/>
    </source>
</evidence>
<reference evidence="13 14" key="2">
    <citation type="journal article" date="2007" name="BMC Biol.">
        <title>A 100%-complete sequence reveals unusually simple genomic features in the hot-spring red alga Cyanidioschyzon merolae.</title>
        <authorList>
            <person name="Nozaki H."/>
            <person name="Takano H."/>
            <person name="Misumi O."/>
            <person name="Terasawa K."/>
            <person name="Matsuzaki M."/>
            <person name="Maruyama S."/>
            <person name="Nishida K."/>
            <person name="Yagisawa F."/>
            <person name="Yoshida Y."/>
            <person name="Fujiwara T."/>
            <person name="Takio S."/>
            <person name="Tamura K."/>
            <person name="Chung S.J."/>
            <person name="Nakamura S."/>
            <person name="Kuroiwa H."/>
            <person name="Tanaka K."/>
            <person name="Sato N."/>
            <person name="Kuroiwa T."/>
        </authorList>
    </citation>
    <scope>NUCLEOTIDE SEQUENCE [LARGE SCALE GENOMIC DNA]</scope>
    <source>
        <strain evidence="13 14">10D</strain>
    </source>
</reference>
<dbReference type="PROSITE" id="PS00211">
    <property type="entry name" value="ABC_TRANSPORTER_1"/>
    <property type="match status" value="1"/>
</dbReference>
<evidence type="ECO:0000256" key="9">
    <source>
        <dbReference type="ARBA" id="ARBA00024363"/>
    </source>
</evidence>
<dbReference type="GO" id="GO:0016887">
    <property type="term" value="F:ATP hydrolysis activity"/>
    <property type="evidence" value="ECO:0007669"/>
    <property type="project" value="InterPro"/>
</dbReference>
<dbReference type="FunFam" id="3.40.50.300:FF:000186">
    <property type="entry name" value="ATP-binding cassette sub-family B member 7, mitochondrial"/>
    <property type="match status" value="1"/>
</dbReference>
<evidence type="ECO:0000256" key="3">
    <source>
        <dbReference type="ARBA" id="ARBA00022448"/>
    </source>
</evidence>
<feature type="domain" description="ABC transporter" evidence="11">
    <location>
        <begin position="462"/>
        <end position="701"/>
    </location>
</feature>
<dbReference type="InterPro" id="IPR039421">
    <property type="entry name" value="Type_1_exporter"/>
</dbReference>
<dbReference type="SUPFAM" id="SSF90123">
    <property type="entry name" value="ABC transporter transmembrane region"/>
    <property type="match status" value="1"/>
</dbReference>
<dbReference type="eggNOG" id="KOG0057">
    <property type="taxonomic scope" value="Eukaryota"/>
</dbReference>
<dbReference type="HOGENOM" id="CLU_000604_84_1_1"/>
<keyword evidence="5" id="KW-0547">Nucleotide-binding</keyword>
<dbReference type="InterPro" id="IPR003593">
    <property type="entry name" value="AAA+_ATPase"/>
</dbReference>
<dbReference type="Pfam" id="PF00005">
    <property type="entry name" value="ABC_tran"/>
    <property type="match status" value="1"/>
</dbReference>
<dbReference type="GO" id="GO:0016020">
    <property type="term" value="C:membrane"/>
    <property type="evidence" value="ECO:0007669"/>
    <property type="project" value="UniProtKB-SubCell"/>
</dbReference>
<dbReference type="Gramene" id="CMN105CT">
    <property type="protein sequence ID" value="CMN105CT"/>
    <property type="gene ID" value="CMN105C"/>
</dbReference>
<dbReference type="PROSITE" id="PS50929">
    <property type="entry name" value="ABC_TM1F"/>
    <property type="match status" value="1"/>
</dbReference>
<dbReference type="PANTHER" id="PTHR24221:SF654">
    <property type="entry name" value="ATP-BINDING CASSETTE SUB-FAMILY B MEMBER 6"/>
    <property type="match status" value="1"/>
</dbReference>
<dbReference type="EMBL" id="AP006496">
    <property type="protein sequence ID" value="BAM81222.1"/>
    <property type="molecule type" value="Genomic_DNA"/>
</dbReference>
<feature type="transmembrane region" description="Helical" evidence="10">
    <location>
        <begin position="138"/>
        <end position="158"/>
    </location>
</feature>
<dbReference type="Gene3D" id="3.40.50.300">
    <property type="entry name" value="P-loop containing nucleotide triphosphate hydrolases"/>
    <property type="match status" value="1"/>
</dbReference>
<dbReference type="STRING" id="280699.M1VEA4"/>
<evidence type="ECO:0000256" key="1">
    <source>
        <dbReference type="ARBA" id="ARBA00004141"/>
    </source>
</evidence>
<evidence type="ECO:0000256" key="10">
    <source>
        <dbReference type="SAM" id="Phobius"/>
    </source>
</evidence>
<evidence type="ECO:0000256" key="6">
    <source>
        <dbReference type="ARBA" id="ARBA00022840"/>
    </source>
</evidence>
<dbReference type="InterPro" id="IPR027417">
    <property type="entry name" value="P-loop_NTPase"/>
</dbReference>
<evidence type="ECO:0000256" key="5">
    <source>
        <dbReference type="ARBA" id="ARBA00022741"/>
    </source>
</evidence>
<keyword evidence="8 10" id="KW-0472">Membrane</keyword>
<evidence type="ECO:0000256" key="8">
    <source>
        <dbReference type="ARBA" id="ARBA00023136"/>
    </source>
</evidence>
<dbReference type="OrthoDB" id="6500128at2759"/>
<feature type="transmembrane region" description="Helical" evidence="10">
    <location>
        <begin position="178"/>
        <end position="197"/>
    </location>
</feature>
<dbReference type="Proteomes" id="UP000007014">
    <property type="component" value="Chromosome 14"/>
</dbReference>
<feature type="transmembrane region" description="Helical" evidence="10">
    <location>
        <begin position="283"/>
        <end position="302"/>
    </location>
</feature>
<dbReference type="KEGG" id="cme:CYME_CMN105C"/>
<dbReference type="GO" id="GO:0140359">
    <property type="term" value="F:ABC-type transporter activity"/>
    <property type="evidence" value="ECO:0007669"/>
    <property type="project" value="InterPro"/>
</dbReference>
<dbReference type="RefSeq" id="XP_005537258.1">
    <property type="nucleotide sequence ID" value="XM_005537201.1"/>
</dbReference>
<evidence type="ECO:0000256" key="4">
    <source>
        <dbReference type="ARBA" id="ARBA00022692"/>
    </source>
</evidence>
<keyword evidence="4 10" id="KW-0812">Transmembrane</keyword>
<evidence type="ECO:0000259" key="11">
    <source>
        <dbReference type="PROSITE" id="PS50893"/>
    </source>
</evidence>
<keyword evidence="14" id="KW-1185">Reference proteome</keyword>
<feature type="domain" description="ABC transmembrane type-1" evidence="12">
    <location>
        <begin position="140"/>
        <end position="427"/>
    </location>
</feature>
<dbReference type="PROSITE" id="PS50893">
    <property type="entry name" value="ABC_TRANSPORTER_2"/>
    <property type="match status" value="1"/>
</dbReference>
<evidence type="ECO:0000259" key="12">
    <source>
        <dbReference type="PROSITE" id="PS50929"/>
    </source>
</evidence>
<comment type="similarity">
    <text evidence="9">Belongs to the ABC transporter superfamily. ABCB family. Heavy Metal importer (TC 3.A.1.210) subfamily.</text>
</comment>
<dbReference type="InterPro" id="IPR017871">
    <property type="entry name" value="ABC_transporter-like_CS"/>
</dbReference>
<keyword evidence="3" id="KW-0813">Transport</keyword>
<evidence type="ECO:0000313" key="13">
    <source>
        <dbReference type="EMBL" id="BAM81222.1"/>
    </source>
</evidence>
<dbReference type="InterPro" id="IPR003439">
    <property type="entry name" value="ABC_transporter-like_ATP-bd"/>
</dbReference>
<evidence type="ECO:0000256" key="2">
    <source>
        <dbReference type="ARBA" id="ARBA00014334"/>
    </source>
</evidence>
<proteinExistence type="inferred from homology"/>
<dbReference type="InterPro" id="IPR036640">
    <property type="entry name" value="ABC1_TM_sf"/>
</dbReference>
<dbReference type="SMART" id="SM00382">
    <property type="entry name" value="AAA"/>
    <property type="match status" value="1"/>
</dbReference>
<dbReference type="GO" id="GO:0005524">
    <property type="term" value="F:ATP binding"/>
    <property type="evidence" value="ECO:0007669"/>
    <property type="project" value="UniProtKB-KW"/>
</dbReference>
<dbReference type="CDD" id="cd18582">
    <property type="entry name" value="ABC_6TM_ATM1_ABCB7"/>
    <property type="match status" value="1"/>
</dbReference>
<dbReference type="InterPro" id="IPR011527">
    <property type="entry name" value="ABC1_TM_dom"/>
</dbReference>
<dbReference type="GeneID" id="16995324"/>
<dbReference type="Gene3D" id="1.20.1560.10">
    <property type="entry name" value="ABC transporter type 1, transmembrane domain"/>
    <property type="match status" value="1"/>
</dbReference>
<dbReference type="PANTHER" id="PTHR24221">
    <property type="entry name" value="ATP-BINDING CASSETTE SUB-FAMILY B"/>
    <property type="match status" value="1"/>
</dbReference>
<dbReference type="OMA" id="WRANMRR"/>
<name>M1VEA4_CYAM1</name>
<organism evidence="13 14">
    <name type="scientific">Cyanidioschyzon merolae (strain NIES-3377 / 10D)</name>
    <name type="common">Unicellular red alga</name>
    <dbReference type="NCBI Taxonomy" id="280699"/>
    <lineage>
        <taxon>Eukaryota</taxon>
        <taxon>Rhodophyta</taxon>
        <taxon>Bangiophyceae</taxon>
        <taxon>Cyanidiales</taxon>
        <taxon>Cyanidiaceae</taxon>
        <taxon>Cyanidioschyzon</taxon>
    </lineage>
</organism>
<protein>
    <recommendedName>
        <fullName evidence="2">Probable ATP-dependent transporter ycf16</fullName>
    </recommendedName>
</protein>
<keyword evidence="7 10" id="KW-1133">Transmembrane helix</keyword>
<feature type="transmembrane region" description="Helical" evidence="10">
    <location>
        <begin position="254"/>
        <end position="277"/>
    </location>
</feature>
<accession>M1VEA4</accession>
<dbReference type="Pfam" id="PF00664">
    <property type="entry name" value="ABC_membrane"/>
    <property type="match status" value="1"/>
</dbReference>
<gene>
    <name evidence="13" type="ORF">CYME_CMN105C</name>
</gene>